<protein>
    <submittedName>
        <fullName evidence="1">Uncharacterized protein</fullName>
    </submittedName>
</protein>
<sequence>MDCSVLTVEQQKQLHSSMVHQHNVQFRLSVNSHPNWCV</sequence>
<proteinExistence type="predicted"/>
<evidence type="ECO:0000313" key="1">
    <source>
        <dbReference type="EMBL" id="JAD37929.1"/>
    </source>
</evidence>
<accession>A0A0A8ZEV4</accession>
<reference evidence="1" key="2">
    <citation type="journal article" date="2015" name="Data Brief">
        <title>Shoot transcriptome of the giant reed, Arundo donax.</title>
        <authorList>
            <person name="Barrero R.A."/>
            <person name="Guerrero F.D."/>
            <person name="Moolhuijzen P."/>
            <person name="Goolsby J.A."/>
            <person name="Tidwell J."/>
            <person name="Bellgard S.E."/>
            <person name="Bellgard M.I."/>
        </authorList>
    </citation>
    <scope>NUCLEOTIDE SEQUENCE</scope>
    <source>
        <tissue evidence="1">Shoot tissue taken approximately 20 cm above the soil surface</tissue>
    </source>
</reference>
<dbReference type="AlphaFoldDB" id="A0A0A8ZEV4"/>
<reference evidence="1" key="1">
    <citation type="submission" date="2014-09" db="EMBL/GenBank/DDBJ databases">
        <authorList>
            <person name="Magalhaes I.L.F."/>
            <person name="Oliveira U."/>
            <person name="Santos F.R."/>
            <person name="Vidigal T.H.D.A."/>
            <person name="Brescovit A.D."/>
            <person name="Santos A.J."/>
        </authorList>
    </citation>
    <scope>NUCLEOTIDE SEQUENCE</scope>
    <source>
        <tissue evidence="1">Shoot tissue taken approximately 20 cm above the soil surface</tissue>
    </source>
</reference>
<name>A0A0A8ZEV4_ARUDO</name>
<organism evidence="1">
    <name type="scientific">Arundo donax</name>
    <name type="common">Giant reed</name>
    <name type="synonym">Donax arundinaceus</name>
    <dbReference type="NCBI Taxonomy" id="35708"/>
    <lineage>
        <taxon>Eukaryota</taxon>
        <taxon>Viridiplantae</taxon>
        <taxon>Streptophyta</taxon>
        <taxon>Embryophyta</taxon>
        <taxon>Tracheophyta</taxon>
        <taxon>Spermatophyta</taxon>
        <taxon>Magnoliopsida</taxon>
        <taxon>Liliopsida</taxon>
        <taxon>Poales</taxon>
        <taxon>Poaceae</taxon>
        <taxon>PACMAD clade</taxon>
        <taxon>Arundinoideae</taxon>
        <taxon>Arundineae</taxon>
        <taxon>Arundo</taxon>
    </lineage>
</organism>
<dbReference type="EMBL" id="GBRH01259966">
    <property type="protein sequence ID" value="JAD37929.1"/>
    <property type="molecule type" value="Transcribed_RNA"/>
</dbReference>